<dbReference type="Proteomes" id="UP001234178">
    <property type="component" value="Unassembled WGS sequence"/>
</dbReference>
<evidence type="ECO:0000313" key="2">
    <source>
        <dbReference type="EMBL" id="KAK4006961.1"/>
    </source>
</evidence>
<reference evidence="2 3" key="1">
    <citation type="journal article" date="2023" name="Nucleic Acids Res.">
        <title>The hologenome of Daphnia magna reveals possible DNA methylation and microbiome-mediated evolution of the host genome.</title>
        <authorList>
            <person name="Chaturvedi A."/>
            <person name="Li X."/>
            <person name="Dhandapani V."/>
            <person name="Marshall H."/>
            <person name="Kissane S."/>
            <person name="Cuenca-Cambronero M."/>
            <person name="Asole G."/>
            <person name="Calvet F."/>
            <person name="Ruiz-Romero M."/>
            <person name="Marangio P."/>
            <person name="Guigo R."/>
            <person name="Rago D."/>
            <person name="Mirbahai L."/>
            <person name="Eastwood N."/>
            <person name="Colbourne J.K."/>
            <person name="Zhou J."/>
            <person name="Mallon E."/>
            <person name="Orsini L."/>
        </authorList>
    </citation>
    <scope>NUCLEOTIDE SEQUENCE [LARGE SCALE GENOMIC DNA]</scope>
    <source>
        <strain evidence="2">LRV0_1</strain>
    </source>
</reference>
<dbReference type="EMBL" id="JAOYFB010000002">
    <property type="protein sequence ID" value="KAK4006961.1"/>
    <property type="molecule type" value="Genomic_DNA"/>
</dbReference>
<gene>
    <name evidence="2" type="ORF">OUZ56_012115</name>
</gene>
<feature type="region of interest" description="Disordered" evidence="1">
    <location>
        <begin position="24"/>
        <end position="46"/>
    </location>
</feature>
<evidence type="ECO:0000256" key="1">
    <source>
        <dbReference type="SAM" id="MobiDB-lite"/>
    </source>
</evidence>
<evidence type="ECO:0000313" key="3">
    <source>
        <dbReference type="Proteomes" id="UP001234178"/>
    </source>
</evidence>
<name>A0ABQ9Z234_9CRUS</name>
<protein>
    <submittedName>
        <fullName evidence="2">Uncharacterized protein</fullName>
    </submittedName>
</protein>
<keyword evidence="3" id="KW-1185">Reference proteome</keyword>
<organism evidence="2 3">
    <name type="scientific">Daphnia magna</name>
    <dbReference type="NCBI Taxonomy" id="35525"/>
    <lineage>
        <taxon>Eukaryota</taxon>
        <taxon>Metazoa</taxon>
        <taxon>Ecdysozoa</taxon>
        <taxon>Arthropoda</taxon>
        <taxon>Crustacea</taxon>
        <taxon>Branchiopoda</taxon>
        <taxon>Diplostraca</taxon>
        <taxon>Cladocera</taxon>
        <taxon>Anomopoda</taxon>
        <taxon>Daphniidae</taxon>
        <taxon>Daphnia</taxon>
    </lineage>
</organism>
<accession>A0ABQ9Z234</accession>
<comment type="caution">
    <text evidence="2">The sequence shown here is derived from an EMBL/GenBank/DDBJ whole genome shotgun (WGS) entry which is preliminary data.</text>
</comment>
<sequence>MDGIEHEMEVQILSLKIQPNQLYKTKKRTNKPPSVHSRIKNPGTYTKHGPRTASLIIMFKALVRSRIDYVIMVFGTLSQNMQKKLEAIQNLIRKILNAPQSTLIKEMVLELDL</sequence>
<proteinExistence type="predicted"/>